<feature type="region of interest" description="Disordered" evidence="1">
    <location>
        <begin position="83"/>
        <end position="114"/>
    </location>
</feature>
<evidence type="ECO:0000313" key="2">
    <source>
        <dbReference type="EMBL" id="CAH2067639.1"/>
    </source>
</evidence>
<proteinExistence type="predicted"/>
<evidence type="ECO:0000256" key="1">
    <source>
        <dbReference type="SAM" id="MobiDB-lite"/>
    </source>
</evidence>
<sequence>MLRAYIPPARDLPDKKVGGPWASGSARLGVDTTRNGEACSCRDSDEATLAMLLFFFRLQDFGSLLVGSMPFLSESCRHASTPPPPLFAGGFEPAPGPFPATLGDATQNENARAPPSAPLLRAFF</sequence>
<reference evidence="2" key="1">
    <citation type="submission" date="2022-03" db="EMBL/GenBank/DDBJ databases">
        <authorList>
            <person name="Martin H S."/>
        </authorList>
    </citation>
    <scope>NUCLEOTIDE SEQUENCE</scope>
</reference>
<dbReference type="Proteomes" id="UP000837857">
    <property type="component" value="Chromosome 4"/>
</dbReference>
<dbReference type="EMBL" id="OW152816">
    <property type="protein sequence ID" value="CAH2067639.1"/>
    <property type="molecule type" value="Genomic_DNA"/>
</dbReference>
<evidence type="ECO:0000313" key="3">
    <source>
        <dbReference type="Proteomes" id="UP000837857"/>
    </source>
</evidence>
<name>A0ABN8IYC9_9NEOP</name>
<keyword evidence="3" id="KW-1185">Reference proteome</keyword>
<feature type="non-terminal residue" evidence="2">
    <location>
        <position position="124"/>
    </location>
</feature>
<accession>A0ABN8IYC9</accession>
<organism evidence="2 3">
    <name type="scientific">Iphiclides podalirius</name>
    <name type="common">scarce swallowtail</name>
    <dbReference type="NCBI Taxonomy" id="110791"/>
    <lineage>
        <taxon>Eukaryota</taxon>
        <taxon>Metazoa</taxon>
        <taxon>Ecdysozoa</taxon>
        <taxon>Arthropoda</taxon>
        <taxon>Hexapoda</taxon>
        <taxon>Insecta</taxon>
        <taxon>Pterygota</taxon>
        <taxon>Neoptera</taxon>
        <taxon>Endopterygota</taxon>
        <taxon>Lepidoptera</taxon>
        <taxon>Glossata</taxon>
        <taxon>Ditrysia</taxon>
        <taxon>Papilionoidea</taxon>
        <taxon>Papilionidae</taxon>
        <taxon>Papilioninae</taxon>
        <taxon>Iphiclides</taxon>
    </lineage>
</organism>
<protein>
    <submittedName>
        <fullName evidence="2">Uncharacterized protein</fullName>
    </submittedName>
</protein>
<gene>
    <name evidence="2" type="ORF">IPOD504_LOCUS13970</name>
</gene>